<keyword evidence="1" id="KW-0812">Transmembrane</keyword>
<organism evidence="2">
    <name type="scientific">uncultured marine phage</name>
    <dbReference type="NCBI Taxonomy" id="707152"/>
    <lineage>
        <taxon>Viruses</taxon>
        <taxon>environmental samples</taxon>
    </lineage>
</organism>
<dbReference type="EMBL" id="OU342829">
    <property type="protein sequence ID" value="CAG7580653.1"/>
    <property type="molecule type" value="Genomic_DNA"/>
</dbReference>
<name>A0A8D9FRL6_9VIRU</name>
<feature type="transmembrane region" description="Helical" evidence="1">
    <location>
        <begin position="15"/>
        <end position="36"/>
    </location>
</feature>
<evidence type="ECO:0000313" key="2">
    <source>
        <dbReference type="EMBL" id="CAG7580653.1"/>
    </source>
</evidence>
<accession>A0A8D9FRL6</accession>
<keyword evidence="1" id="KW-0472">Membrane</keyword>
<keyword evidence="1" id="KW-1133">Transmembrane helix</keyword>
<evidence type="ECO:0000256" key="1">
    <source>
        <dbReference type="SAM" id="Phobius"/>
    </source>
</evidence>
<proteinExistence type="predicted"/>
<protein>
    <submittedName>
        <fullName evidence="2">Uncharacterized protein</fullName>
    </submittedName>
</protein>
<gene>
    <name evidence="2" type="ORF">SLAVMIC_00510</name>
</gene>
<sequence>MSIEDLFDLVAEHGVVTALIVVVIFVVIMLAKANLLGDVFKGIGKKIKDRKDKKKKGNTQIQVKESDIINHEIFNLIDFWVYSKIPTIQLRTDFRTAVFQRYLHIYFKSYKDVLHICVNDGSFKELDNPELRQFLLKIITDIVFDYETEMRRSRIPEIVITRMKAKNNDTLNLTIDLINSICDSNFYNSEHNLLKVYSFLNIVLSILENTMSHCEEVSDSINGELKGLKYGGFQEP</sequence>
<reference evidence="2" key="1">
    <citation type="submission" date="2021-06" db="EMBL/GenBank/DDBJ databases">
        <authorList>
            <person name="Gannon L."/>
            <person name="Redgwell R T."/>
            <person name="Michniewski S."/>
            <person name="Harrison D C."/>
            <person name="Millard A."/>
        </authorList>
    </citation>
    <scope>NUCLEOTIDE SEQUENCE</scope>
</reference>